<evidence type="ECO:0000313" key="1">
    <source>
        <dbReference type="EMBL" id="CAG8680720.1"/>
    </source>
</evidence>
<dbReference type="EMBL" id="CAJVPU010021337">
    <property type="protein sequence ID" value="CAG8680720.1"/>
    <property type="molecule type" value="Genomic_DNA"/>
</dbReference>
<proteinExistence type="predicted"/>
<name>A0ACA9NXB1_9GLOM</name>
<comment type="caution">
    <text evidence="1">The sequence shown here is derived from an EMBL/GenBank/DDBJ whole genome shotgun (WGS) entry which is preliminary data.</text>
</comment>
<sequence>MNKRVGSVEGSNSSYLKSAKSSEEDASNRQNNYILYYDKKIWLVQQFFLNSHSFQDLLGFDNEELQINESQSEINNYNNYDKINNYDEVNDYNEINVHHEINDCNKIFNTDSLDNKNN</sequence>
<evidence type="ECO:0000313" key="2">
    <source>
        <dbReference type="Proteomes" id="UP000789702"/>
    </source>
</evidence>
<organism evidence="1 2">
    <name type="scientific">Dentiscutata heterogama</name>
    <dbReference type="NCBI Taxonomy" id="1316150"/>
    <lineage>
        <taxon>Eukaryota</taxon>
        <taxon>Fungi</taxon>
        <taxon>Fungi incertae sedis</taxon>
        <taxon>Mucoromycota</taxon>
        <taxon>Glomeromycotina</taxon>
        <taxon>Glomeromycetes</taxon>
        <taxon>Diversisporales</taxon>
        <taxon>Gigasporaceae</taxon>
        <taxon>Dentiscutata</taxon>
    </lineage>
</organism>
<dbReference type="Proteomes" id="UP000789702">
    <property type="component" value="Unassembled WGS sequence"/>
</dbReference>
<gene>
    <name evidence="1" type="ORF">DHETER_LOCUS10637</name>
</gene>
<protein>
    <submittedName>
        <fullName evidence="1">10451_t:CDS:1</fullName>
    </submittedName>
</protein>
<accession>A0ACA9NXB1</accession>
<reference evidence="1" key="1">
    <citation type="submission" date="2021-06" db="EMBL/GenBank/DDBJ databases">
        <authorList>
            <person name="Kallberg Y."/>
            <person name="Tangrot J."/>
            <person name="Rosling A."/>
        </authorList>
    </citation>
    <scope>NUCLEOTIDE SEQUENCE</scope>
    <source>
        <strain evidence="1">IL203A</strain>
    </source>
</reference>
<feature type="non-terminal residue" evidence="1">
    <location>
        <position position="118"/>
    </location>
</feature>
<keyword evidence="2" id="KW-1185">Reference proteome</keyword>